<dbReference type="SUPFAM" id="SSF53681">
    <property type="entry name" value="Aspartate/glutamate racemase"/>
    <property type="match status" value="2"/>
</dbReference>
<proteinExistence type="inferred from homology"/>
<dbReference type="EMBL" id="UINC01010930">
    <property type="protein sequence ID" value="SVA48436.1"/>
    <property type="molecule type" value="Genomic_DNA"/>
</dbReference>
<comment type="similarity">
    <text evidence="1">Belongs to the aspartate/glutamate racemases family.</text>
</comment>
<protein>
    <recommendedName>
        <fullName evidence="4">Aspartate racemase</fullName>
    </recommendedName>
</protein>
<evidence type="ECO:0000313" key="3">
    <source>
        <dbReference type="EMBL" id="SVA48436.1"/>
    </source>
</evidence>
<dbReference type="NCBIfam" id="TIGR00035">
    <property type="entry name" value="asp_race"/>
    <property type="match status" value="1"/>
</dbReference>
<dbReference type="GO" id="GO:0047661">
    <property type="term" value="F:amino-acid racemase activity"/>
    <property type="evidence" value="ECO:0007669"/>
    <property type="project" value="InterPro"/>
</dbReference>
<accession>A0A381W7A2</accession>
<dbReference type="PANTHER" id="PTHR21198">
    <property type="entry name" value="GLUTAMATE RACEMASE"/>
    <property type="match status" value="1"/>
</dbReference>
<evidence type="ECO:0000256" key="2">
    <source>
        <dbReference type="ARBA" id="ARBA00023235"/>
    </source>
</evidence>
<dbReference type="InterPro" id="IPR004380">
    <property type="entry name" value="Asp_race"/>
</dbReference>
<name>A0A381W7A2_9ZZZZ</name>
<dbReference type="InterPro" id="IPR015942">
    <property type="entry name" value="Asp/Glu/hydantoin_racemase"/>
</dbReference>
<dbReference type="InterPro" id="IPR001920">
    <property type="entry name" value="Asp/Glu_race"/>
</dbReference>
<dbReference type="Gene3D" id="3.40.50.1860">
    <property type="match status" value="2"/>
</dbReference>
<organism evidence="3">
    <name type="scientific">marine metagenome</name>
    <dbReference type="NCBI Taxonomy" id="408172"/>
    <lineage>
        <taxon>unclassified sequences</taxon>
        <taxon>metagenomes</taxon>
        <taxon>ecological metagenomes</taxon>
    </lineage>
</organism>
<reference evidence="3" key="1">
    <citation type="submission" date="2018-05" db="EMBL/GenBank/DDBJ databases">
        <authorList>
            <person name="Lanie J.A."/>
            <person name="Ng W.-L."/>
            <person name="Kazmierczak K.M."/>
            <person name="Andrzejewski T.M."/>
            <person name="Davidsen T.M."/>
            <person name="Wayne K.J."/>
            <person name="Tettelin H."/>
            <person name="Glass J.I."/>
            <person name="Rusch D."/>
            <person name="Podicherti R."/>
            <person name="Tsui H.-C.T."/>
            <person name="Winkler M.E."/>
        </authorList>
    </citation>
    <scope>NUCLEOTIDE SEQUENCE</scope>
</reference>
<dbReference type="Pfam" id="PF01177">
    <property type="entry name" value="Asp_Glu_race"/>
    <property type="match status" value="1"/>
</dbReference>
<dbReference type="AlphaFoldDB" id="A0A381W7A2"/>
<evidence type="ECO:0000256" key="1">
    <source>
        <dbReference type="ARBA" id="ARBA00007847"/>
    </source>
</evidence>
<keyword evidence="2" id="KW-0413">Isomerase</keyword>
<sequence length="298" mass="32886">MLSVSIHQTVFGKLVFLQKSKPKSLRSAIRLKLQSVKTMSQREAKIGIVGGAGPYAGLDLTQKLLQQTKAKSDQDYLPTLLISTPELIEDRTDFLLGQTAKNPAHAIYSNLCDLETLGATVAGIACNTAHAPEIRNVFLEKLKISENNLKLLDMISETAEFIRNDCQEVNTVGVLSTIGTWKAGFYPKLLEESGFEVLTLNEQQQQHLHNEALFNPVYGIKVQAHPVSVQARDALLEGVHSLEKQGAQAIILGCTEIPLGIPERILGETYCIDPGLILARALIREFCCEKLLPWNWGE</sequence>
<gene>
    <name evidence="3" type="ORF">METZ01_LOCUS101290</name>
</gene>
<dbReference type="PANTHER" id="PTHR21198:SF7">
    <property type="entry name" value="ASPARTATE-GLUTAMATE RACEMASE FAMILY"/>
    <property type="match status" value="1"/>
</dbReference>
<evidence type="ECO:0008006" key="4">
    <source>
        <dbReference type="Google" id="ProtNLM"/>
    </source>
</evidence>